<accession>A0A7S3L257</accession>
<protein>
    <submittedName>
        <fullName evidence="2">Uncharacterized protein</fullName>
    </submittedName>
</protein>
<organism evidence="2">
    <name type="scientific">Amphora coffeiformis</name>
    <dbReference type="NCBI Taxonomy" id="265554"/>
    <lineage>
        <taxon>Eukaryota</taxon>
        <taxon>Sar</taxon>
        <taxon>Stramenopiles</taxon>
        <taxon>Ochrophyta</taxon>
        <taxon>Bacillariophyta</taxon>
        <taxon>Bacillariophyceae</taxon>
        <taxon>Bacillariophycidae</taxon>
        <taxon>Thalassiophysales</taxon>
        <taxon>Catenulaceae</taxon>
        <taxon>Amphora</taxon>
    </lineage>
</organism>
<dbReference type="EMBL" id="HBIM01005962">
    <property type="protein sequence ID" value="CAE0407247.1"/>
    <property type="molecule type" value="Transcribed_RNA"/>
</dbReference>
<feature type="compositionally biased region" description="Low complexity" evidence="1">
    <location>
        <begin position="39"/>
        <end position="61"/>
    </location>
</feature>
<evidence type="ECO:0000256" key="1">
    <source>
        <dbReference type="SAM" id="MobiDB-lite"/>
    </source>
</evidence>
<reference evidence="2" key="1">
    <citation type="submission" date="2021-01" db="EMBL/GenBank/DDBJ databases">
        <authorList>
            <person name="Corre E."/>
            <person name="Pelletier E."/>
            <person name="Niang G."/>
            <person name="Scheremetjew M."/>
            <person name="Finn R."/>
            <person name="Kale V."/>
            <person name="Holt S."/>
            <person name="Cochrane G."/>
            <person name="Meng A."/>
            <person name="Brown T."/>
            <person name="Cohen L."/>
        </authorList>
    </citation>
    <scope>NUCLEOTIDE SEQUENCE</scope>
    <source>
        <strain evidence="2">CCMP127</strain>
    </source>
</reference>
<name>A0A7S3L257_9STRA</name>
<feature type="region of interest" description="Disordered" evidence="1">
    <location>
        <begin position="209"/>
        <end position="237"/>
    </location>
</feature>
<gene>
    <name evidence="2" type="ORF">ACOF00016_LOCUS5074</name>
</gene>
<feature type="compositionally biased region" description="Basic and acidic residues" evidence="1">
    <location>
        <begin position="1"/>
        <end position="11"/>
    </location>
</feature>
<feature type="region of interest" description="Disordered" evidence="1">
    <location>
        <begin position="80"/>
        <end position="113"/>
    </location>
</feature>
<proteinExistence type="predicted"/>
<evidence type="ECO:0000313" key="2">
    <source>
        <dbReference type="EMBL" id="CAE0407247.1"/>
    </source>
</evidence>
<sequence length="237" mass="27038">MRRSAGEKEDPLADSSASSRERTRRRWDGTFVADDEAAAAEQGQGGPLELPATTTTTALPAIPDQPSLSYLLQRGHLHMHRNVRRNQPSTTTTSTTTTTTTTRPPHRHMARLPRSDTLRALLLDDHDHDDDDDDDDLDTATYWEEEEDDHHHQEDAHVGFPPSSRRRRMRPFPPVHGDDDNPIRQRRRDLLGQTLRIVSRVLAENDRWEEGEDNNNNNNNMLEDIATVPRRRSDPGP</sequence>
<feature type="region of interest" description="Disordered" evidence="1">
    <location>
        <begin position="145"/>
        <end position="185"/>
    </location>
</feature>
<dbReference type="AlphaFoldDB" id="A0A7S3L257"/>
<feature type="compositionally biased region" description="Low complexity" evidence="1">
    <location>
        <begin position="89"/>
        <end position="102"/>
    </location>
</feature>
<feature type="region of interest" description="Disordered" evidence="1">
    <location>
        <begin position="1"/>
        <end position="61"/>
    </location>
</feature>